<organism evidence="1 3">
    <name type="scientific">Agrobacterium larrymoorei</name>
    <dbReference type="NCBI Taxonomy" id="160699"/>
    <lineage>
        <taxon>Bacteria</taxon>
        <taxon>Pseudomonadati</taxon>
        <taxon>Pseudomonadota</taxon>
        <taxon>Alphaproteobacteria</taxon>
        <taxon>Hyphomicrobiales</taxon>
        <taxon>Rhizobiaceae</taxon>
        <taxon>Rhizobium/Agrobacterium group</taxon>
        <taxon>Agrobacterium</taxon>
    </lineage>
</organism>
<keyword evidence="4" id="KW-1185">Reference proteome</keyword>
<reference evidence="2 4" key="2">
    <citation type="submission" date="2021-03" db="EMBL/GenBank/DDBJ databases">
        <title>Rapid diversification of plasmids in a genus of pathogenic and nitrogen fixing bacteria.</title>
        <authorList>
            <person name="Weisberg A.J."/>
            <person name="Miller M."/>
            <person name="Ream W."/>
            <person name="Grunwald N.J."/>
            <person name="Chang J.H."/>
        </authorList>
    </citation>
    <scope>NUCLEOTIDE SEQUENCE [LARGE SCALE GENOMIC DNA]</scope>
    <source>
        <strain evidence="2 4">AF3.44</strain>
    </source>
</reference>
<evidence type="ECO:0000313" key="4">
    <source>
        <dbReference type="Proteomes" id="UP000826513"/>
    </source>
</evidence>
<dbReference type="EMBL" id="CP072168">
    <property type="protein sequence ID" value="QYA09601.1"/>
    <property type="molecule type" value="Genomic_DNA"/>
</dbReference>
<dbReference type="AlphaFoldDB" id="A0A4D7DTY1"/>
<name>A0A4D7DTY1_9HYPH</name>
<dbReference type="KEGG" id="alf:CFBP5473_18570"/>
<dbReference type="EMBL" id="CP039692">
    <property type="protein sequence ID" value="QCI99958.1"/>
    <property type="molecule type" value="Genomic_DNA"/>
</dbReference>
<gene>
    <name evidence="1" type="ORF">CFBP5473_18570</name>
    <name evidence="2" type="ORF">J5285_19765</name>
</gene>
<dbReference type="Proteomes" id="UP000826513">
    <property type="component" value="Chromosome 2"/>
</dbReference>
<reference evidence="1 3" key="1">
    <citation type="submission" date="2019-04" db="EMBL/GenBank/DDBJ databases">
        <title>Complete genome sequence of Agrobacterium larrymoorei CFBP5473.</title>
        <authorList>
            <person name="Haryono M."/>
            <person name="Chou L."/>
            <person name="Lin Y.-C."/>
            <person name="Lai E.-M."/>
            <person name="Kuo C.-H."/>
        </authorList>
    </citation>
    <scope>NUCLEOTIDE SEQUENCE [LARGE SCALE GENOMIC DNA]</scope>
    <source>
        <strain evidence="1 3">CFBP5473</strain>
    </source>
</reference>
<sequence length="60" mass="6511">MTTPNADERHGRFRIKNALMVAISLVILIATSETTKGGEPARSGAIFQPVNVSQAVIKRF</sequence>
<dbReference type="STRING" id="1367849.GCA_000518585_01111"/>
<protein>
    <submittedName>
        <fullName evidence="1">Uncharacterized protein</fullName>
    </submittedName>
</protein>
<dbReference type="Proteomes" id="UP000298545">
    <property type="component" value="Chromosome linear"/>
</dbReference>
<evidence type="ECO:0000313" key="2">
    <source>
        <dbReference type="EMBL" id="QYA09601.1"/>
    </source>
</evidence>
<proteinExistence type="predicted"/>
<dbReference type="RefSeq" id="WP_027673982.1">
    <property type="nucleotide sequence ID" value="NZ_CP039692.1"/>
</dbReference>
<accession>A0A4D7DTY1</accession>
<evidence type="ECO:0000313" key="3">
    <source>
        <dbReference type="Proteomes" id="UP000298545"/>
    </source>
</evidence>
<evidence type="ECO:0000313" key="1">
    <source>
        <dbReference type="EMBL" id="QCI99958.1"/>
    </source>
</evidence>